<feature type="region of interest" description="Disordered" evidence="1">
    <location>
        <begin position="1"/>
        <end position="41"/>
    </location>
</feature>
<feature type="compositionally biased region" description="Polar residues" evidence="1">
    <location>
        <begin position="16"/>
        <end position="25"/>
    </location>
</feature>
<proteinExistence type="predicted"/>
<keyword evidence="3" id="KW-1185">Reference proteome</keyword>
<dbReference type="EMBL" id="KE124815">
    <property type="protein sequence ID" value="EPB78289.1"/>
    <property type="molecule type" value="Genomic_DNA"/>
</dbReference>
<evidence type="ECO:0000256" key="1">
    <source>
        <dbReference type="SAM" id="MobiDB-lite"/>
    </source>
</evidence>
<dbReference type="Proteomes" id="UP000054495">
    <property type="component" value="Unassembled WGS sequence"/>
</dbReference>
<sequence length="116" mass="13146">MALISTDQARDHNGSHRGSNQQLHSMKQAARPDASTRGQIGRSCEKHFPSLQMLITHHSVMPEKLPVALVFVQWNSSDWQEVSELPPPVAAVDEYRHSYIAPHTKYTETDENRNSK</sequence>
<evidence type="ECO:0000313" key="3">
    <source>
        <dbReference type="Proteomes" id="UP000054495"/>
    </source>
</evidence>
<name>A0A0D6M2F7_9BILA</name>
<gene>
    <name evidence="2" type="ORF">ANCCEY_02591</name>
</gene>
<dbReference type="AlphaFoldDB" id="A0A0D6M2F7"/>
<protein>
    <submittedName>
        <fullName evidence="2">Uncharacterized protein</fullName>
    </submittedName>
</protein>
<evidence type="ECO:0000313" key="2">
    <source>
        <dbReference type="EMBL" id="EPB78289.1"/>
    </source>
</evidence>
<accession>A0A0D6M2F7</accession>
<reference evidence="2 3" key="1">
    <citation type="submission" date="2013-05" db="EMBL/GenBank/DDBJ databases">
        <title>Draft genome of the parasitic nematode Anyclostoma ceylanicum.</title>
        <authorList>
            <person name="Mitreva M."/>
        </authorList>
    </citation>
    <scope>NUCLEOTIDE SEQUENCE [LARGE SCALE GENOMIC DNA]</scope>
</reference>
<organism evidence="2 3">
    <name type="scientific">Ancylostoma ceylanicum</name>
    <dbReference type="NCBI Taxonomy" id="53326"/>
    <lineage>
        <taxon>Eukaryota</taxon>
        <taxon>Metazoa</taxon>
        <taxon>Ecdysozoa</taxon>
        <taxon>Nematoda</taxon>
        <taxon>Chromadorea</taxon>
        <taxon>Rhabditida</taxon>
        <taxon>Rhabditina</taxon>
        <taxon>Rhabditomorpha</taxon>
        <taxon>Strongyloidea</taxon>
        <taxon>Ancylostomatidae</taxon>
        <taxon>Ancylostomatinae</taxon>
        <taxon>Ancylostoma</taxon>
    </lineage>
</organism>